<feature type="signal peptide" evidence="7">
    <location>
        <begin position="1"/>
        <end position="34"/>
    </location>
</feature>
<gene>
    <name evidence="10" type="ORF">AT746_16805</name>
</gene>
<dbReference type="EMBL" id="CP013650">
    <property type="protein sequence ID" value="ALS99762.1"/>
    <property type="molecule type" value="Genomic_DNA"/>
</dbReference>
<dbReference type="SUPFAM" id="SSF49899">
    <property type="entry name" value="Concanavalin A-like lectins/glucanases"/>
    <property type="match status" value="2"/>
</dbReference>
<evidence type="ECO:0000256" key="1">
    <source>
        <dbReference type="ARBA" id="ARBA00004834"/>
    </source>
</evidence>
<keyword evidence="4" id="KW-0326">Glycosidase</keyword>
<evidence type="ECO:0000256" key="7">
    <source>
        <dbReference type="SAM" id="SignalP"/>
    </source>
</evidence>
<feature type="domain" description="Atrophied bacterial Ig" evidence="9">
    <location>
        <begin position="615"/>
        <end position="681"/>
    </location>
</feature>
<keyword evidence="11" id="KW-1185">Reference proteome</keyword>
<dbReference type="Pfam" id="PF16369">
    <property type="entry name" value="GH43_C"/>
    <property type="match status" value="1"/>
</dbReference>
<dbReference type="CDD" id="cd18832">
    <property type="entry name" value="GH43_GsAbnA-like"/>
    <property type="match status" value="1"/>
</dbReference>
<dbReference type="OrthoDB" id="9801455at2"/>
<accession>A0A0U3APB2</accession>
<dbReference type="AlphaFoldDB" id="A0A0U3APB2"/>
<organism evidence="10 11">
    <name type="scientific">Lacimicrobium alkaliphilum</name>
    <dbReference type="NCBI Taxonomy" id="1526571"/>
    <lineage>
        <taxon>Bacteria</taxon>
        <taxon>Pseudomonadati</taxon>
        <taxon>Pseudomonadota</taxon>
        <taxon>Gammaproteobacteria</taxon>
        <taxon>Alteromonadales</taxon>
        <taxon>Alteromonadaceae</taxon>
        <taxon>Lacimicrobium</taxon>
    </lineage>
</organism>
<dbReference type="InterPro" id="IPR032291">
    <property type="entry name" value="Abn2_C"/>
</dbReference>
<sequence length="1191" mass="128976">MHGSICKLTQKYSLPGLARMLAIASLGFCGNAFAGWQTVESATVEQENRVYVRGQGYYTDNSIHSGDEPLEGEAYRVVITQSTHTVTNASGTNEQGHPYFEVADLSEIIRVWFANGRGSFGYSAELQQETSGSMPELSEPPVYNNATVHDPSVVQDENGTFYVFGSHLAVARSEDLMSWELIATDVTDDNPLFDTYATEAAEGIAWSGGTIGSWAADVIRLADGKYYFYYNHCASPDTGLCDASRSYLGVAVSDDVEGPYQDRGLILRSGHVGDENPGIDGNPYNGNIHPNAIDPDVFFDKEGRLWMVYGSYSGGIWIMEMDPQSGFPLEGQGYGTKLMGGYYSAIEGPYMLYSPESDYYYLFTSFGGYEQNDGYNMRIARSRNPDGPFVDAQGLDMIGASGGWGSIEPYGVKLMGGHLFKARPGDPGTDHGYMAPGHNSAYYDEQSGRHFVIFHTRFPEGGEGHQIRVHELFVNADGWLVASPHRYAPIEGENVVSENDALGVYQFINHEKDINREAKVSSYLALEAEGQIGGDFSGSYVLGHDNELVLNIDGLGSFDGVLLWQWNDNIQQLVPSFSAIDTDGQSVWGSRLPPADTQETLSNIGSSLTLPEASISDLELPTLGSRGASITWQSDNTDVISTDGRVTRPNTGEPDATVTLSATVELDGQLLTKEFTVTVEARKPFNRIARYSFEQDLSDNAGYQADGSVTGTTPDTTDGQIDYASGQFGDALWLNGSSGVRLPDGLIDNNAYTVSLWLNPTQLTQFTPAFFGAATPENWLSLVPWSWDGNTMLWSGSQVWYDATTGEQIPADSWSHVAFAVDNGNIRVYIDGEQKFSGNNFADLFSGQSAVFTLGVNYWDIPFNGLIDELSLYEGALSAEEIRALDIDRLPTDQLLQSAVSLLDLGELDSVRQDLSLPQTGAYASVIEWQSSNPAVLSASGEVNRPASHEQDAIVTLTATLTLDGFQASREFQVTVRSLAPPAPVAEFNFDVNDLSEAGGNFAPGQSTGPRLDQAGGNLSFTPGVTGSALQLDGNSGVKLPDNLIIGSQYSFALWLNPSQLTQFTPALFAAASPDSWVSLVPNGVPAVNGDTMLWSGTNWYDAGMGTQIPVGSWSHIAVVANNGALQIFLNGQQVFSGNGFPDVFASPGNEFGLGVNFWDTPYQGLLDEVRFYAEAITADEVQQLYLSSQP</sequence>
<comment type="similarity">
    <text evidence="2">Belongs to the glycosyl hydrolase 43 family.</text>
</comment>
<dbReference type="STRING" id="1526571.AT746_16805"/>
<evidence type="ECO:0000256" key="5">
    <source>
        <dbReference type="PIRSR" id="PIRSR606710-1"/>
    </source>
</evidence>
<dbReference type="Gene3D" id="2.60.120.200">
    <property type="match status" value="2"/>
</dbReference>
<dbReference type="PANTHER" id="PTHR43301:SF3">
    <property type="entry name" value="ARABINAN ENDO-1,5-ALPHA-L-ARABINOSIDASE A-RELATED"/>
    <property type="match status" value="1"/>
</dbReference>
<feature type="site" description="Important for catalytic activity, responsible for pKa modulation of the active site Glu and correct orientation of both the proton donor and substrate" evidence="6">
    <location>
        <position position="294"/>
    </location>
</feature>
<evidence type="ECO:0000256" key="3">
    <source>
        <dbReference type="ARBA" id="ARBA00022801"/>
    </source>
</evidence>
<dbReference type="GO" id="GO:0005975">
    <property type="term" value="P:carbohydrate metabolic process"/>
    <property type="evidence" value="ECO:0007669"/>
    <property type="project" value="InterPro"/>
</dbReference>
<evidence type="ECO:0000256" key="6">
    <source>
        <dbReference type="PIRSR" id="PIRSR606710-2"/>
    </source>
</evidence>
<protein>
    <submittedName>
        <fullName evidence="10">Glycoside hydrolase</fullName>
    </submittedName>
</protein>
<dbReference type="InterPro" id="IPR050727">
    <property type="entry name" value="GH43_arabinanases"/>
</dbReference>
<dbReference type="Pfam" id="PF13385">
    <property type="entry name" value="Laminin_G_3"/>
    <property type="match status" value="2"/>
</dbReference>
<feature type="domain" description="Atrophied bacterial Ig" evidence="9">
    <location>
        <begin position="907"/>
        <end position="977"/>
    </location>
</feature>
<dbReference type="RefSeq" id="WP_062482755.1">
    <property type="nucleotide sequence ID" value="NZ_CP013650.1"/>
</dbReference>
<proteinExistence type="inferred from homology"/>
<feature type="domain" description="Extracellular endo-alpha-(1-&gt;5)-L-arabinanase C-terminal" evidence="8">
    <location>
        <begin position="484"/>
        <end position="589"/>
    </location>
</feature>
<dbReference type="InterPro" id="IPR023296">
    <property type="entry name" value="Glyco_hydro_beta-prop_sf"/>
</dbReference>
<evidence type="ECO:0000259" key="8">
    <source>
        <dbReference type="Pfam" id="PF16369"/>
    </source>
</evidence>
<evidence type="ECO:0000313" key="10">
    <source>
        <dbReference type="EMBL" id="ALS99762.1"/>
    </source>
</evidence>
<dbReference type="Pfam" id="PF20578">
    <property type="entry name" value="aBig_2"/>
    <property type="match status" value="2"/>
</dbReference>
<evidence type="ECO:0000259" key="9">
    <source>
        <dbReference type="Pfam" id="PF20578"/>
    </source>
</evidence>
<dbReference type="GO" id="GO:0004553">
    <property type="term" value="F:hydrolase activity, hydrolyzing O-glycosyl compounds"/>
    <property type="evidence" value="ECO:0007669"/>
    <property type="project" value="InterPro"/>
</dbReference>
<dbReference type="Gene3D" id="2.40.128.10">
    <property type="match status" value="1"/>
</dbReference>
<dbReference type="InterPro" id="IPR006710">
    <property type="entry name" value="Glyco_hydro_43"/>
</dbReference>
<dbReference type="Proteomes" id="UP000068447">
    <property type="component" value="Chromosome"/>
</dbReference>
<dbReference type="PANTHER" id="PTHR43301">
    <property type="entry name" value="ARABINAN ENDO-1,5-ALPHA-L-ARABINOSIDASE"/>
    <property type="match status" value="1"/>
</dbReference>
<dbReference type="KEGG" id="lal:AT746_16805"/>
<name>A0A0U3APB2_9ALTE</name>
<evidence type="ECO:0000313" key="11">
    <source>
        <dbReference type="Proteomes" id="UP000068447"/>
    </source>
</evidence>
<evidence type="ECO:0000256" key="4">
    <source>
        <dbReference type="ARBA" id="ARBA00023295"/>
    </source>
</evidence>
<keyword evidence="7" id="KW-0732">Signal</keyword>
<reference evidence="10 11" key="1">
    <citation type="submission" date="2015-12" db="EMBL/GenBank/DDBJ databases">
        <title>Complete genome of Lacimicrobium alkaliphilum KCTC 32984.</title>
        <authorList>
            <person name="Kim S.-G."/>
            <person name="Lee Y.-J."/>
        </authorList>
    </citation>
    <scope>NUCLEOTIDE SEQUENCE [LARGE SCALE GENOMIC DNA]</scope>
    <source>
        <strain evidence="10 11">YelD216</strain>
    </source>
</reference>
<evidence type="ECO:0000256" key="2">
    <source>
        <dbReference type="ARBA" id="ARBA00009865"/>
    </source>
</evidence>
<dbReference type="Gene3D" id="2.115.10.20">
    <property type="entry name" value="Glycosyl hydrolase domain, family 43"/>
    <property type="match status" value="1"/>
</dbReference>
<feature type="chain" id="PRO_5006836106" evidence="7">
    <location>
        <begin position="35"/>
        <end position="1191"/>
    </location>
</feature>
<feature type="active site" description="Proton acceptor" evidence="5">
    <location>
        <position position="150"/>
    </location>
</feature>
<feature type="active site" description="Proton donor" evidence="5">
    <location>
        <position position="347"/>
    </location>
</feature>
<dbReference type="Pfam" id="PF04616">
    <property type="entry name" value="Glyco_hydro_43"/>
    <property type="match status" value="1"/>
</dbReference>
<dbReference type="InterPro" id="IPR046780">
    <property type="entry name" value="aBig_2"/>
</dbReference>
<dbReference type="SUPFAM" id="SSF75005">
    <property type="entry name" value="Arabinanase/levansucrase/invertase"/>
    <property type="match status" value="1"/>
</dbReference>
<keyword evidence="3 10" id="KW-0378">Hydrolase</keyword>
<dbReference type="InterPro" id="IPR013320">
    <property type="entry name" value="ConA-like_dom_sf"/>
</dbReference>
<comment type="pathway">
    <text evidence="1">Glycan metabolism; L-arabinan degradation.</text>
</comment>